<dbReference type="RefSeq" id="WP_026815022.1">
    <property type="nucleotide sequence ID" value="NZ_BMWP01000001.1"/>
</dbReference>
<evidence type="ECO:0000313" key="3">
    <source>
        <dbReference type="EMBL" id="GGW21682.1"/>
    </source>
</evidence>
<proteinExistence type="predicted"/>
<dbReference type="Pfam" id="PF06439">
    <property type="entry name" value="3keto-disac_hyd"/>
    <property type="match status" value="1"/>
</dbReference>
<dbReference type="EMBL" id="BMWP01000001">
    <property type="protein sequence ID" value="GGW21682.1"/>
    <property type="molecule type" value="Genomic_DNA"/>
</dbReference>
<dbReference type="GO" id="GO:0016787">
    <property type="term" value="F:hydrolase activity"/>
    <property type="evidence" value="ECO:0007669"/>
    <property type="project" value="InterPro"/>
</dbReference>
<dbReference type="AlphaFoldDB" id="A0A918IMT5"/>
<dbReference type="Proteomes" id="UP000634668">
    <property type="component" value="Unassembled WGS sequence"/>
</dbReference>
<evidence type="ECO:0000313" key="4">
    <source>
        <dbReference type="Proteomes" id="UP000634668"/>
    </source>
</evidence>
<keyword evidence="4" id="KW-1185">Reference proteome</keyword>
<keyword evidence="1" id="KW-0732">Signal</keyword>
<gene>
    <name evidence="3" type="ORF">GCM10007383_00100</name>
</gene>
<name>A0A918IMT5_9FLAO</name>
<feature type="signal peptide" evidence="1">
    <location>
        <begin position="1"/>
        <end position="19"/>
    </location>
</feature>
<accession>A0A918IMT5</accession>
<evidence type="ECO:0000256" key="1">
    <source>
        <dbReference type="SAM" id="SignalP"/>
    </source>
</evidence>
<dbReference type="InterPro" id="IPR010496">
    <property type="entry name" value="AL/BT2_dom"/>
</dbReference>
<feature type="domain" description="3-keto-alpha-glucoside-1,2-lyase/3-keto-2-hydroxy-glucal hydratase" evidence="2">
    <location>
        <begin position="22"/>
        <end position="220"/>
    </location>
</feature>
<protein>
    <recommendedName>
        <fullName evidence="2">3-keto-alpha-glucoside-1,2-lyase/3-keto-2-hydroxy-glucal hydratase domain-containing protein</fullName>
    </recommendedName>
</protein>
<reference evidence="3" key="2">
    <citation type="submission" date="2020-09" db="EMBL/GenBank/DDBJ databases">
        <authorList>
            <person name="Sun Q."/>
            <person name="Kim S."/>
        </authorList>
    </citation>
    <scope>NUCLEOTIDE SEQUENCE</scope>
    <source>
        <strain evidence="3">KCTC 12113</strain>
    </source>
</reference>
<feature type="chain" id="PRO_5037219101" description="3-keto-alpha-glucoside-1,2-lyase/3-keto-2-hydroxy-glucal hydratase domain-containing protein" evidence="1">
    <location>
        <begin position="20"/>
        <end position="232"/>
    </location>
</feature>
<organism evidence="3 4">
    <name type="scientific">Arenibacter certesii</name>
    <dbReference type="NCBI Taxonomy" id="228955"/>
    <lineage>
        <taxon>Bacteria</taxon>
        <taxon>Pseudomonadati</taxon>
        <taxon>Bacteroidota</taxon>
        <taxon>Flavobacteriia</taxon>
        <taxon>Flavobacteriales</taxon>
        <taxon>Flavobacteriaceae</taxon>
        <taxon>Arenibacter</taxon>
    </lineage>
</organism>
<reference evidence="3" key="1">
    <citation type="journal article" date="2014" name="Int. J. Syst. Evol. Microbiol.">
        <title>Complete genome sequence of Corynebacterium casei LMG S-19264T (=DSM 44701T), isolated from a smear-ripened cheese.</title>
        <authorList>
            <consortium name="US DOE Joint Genome Institute (JGI-PGF)"/>
            <person name="Walter F."/>
            <person name="Albersmeier A."/>
            <person name="Kalinowski J."/>
            <person name="Ruckert C."/>
        </authorList>
    </citation>
    <scope>NUCLEOTIDE SEQUENCE</scope>
    <source>
        <strain evidence="3">KCTC 12113</strain>
    </source>
</reference>
<comment type="caution">
    <text evidence="3">The sequence shown here is derived from an EMBL/GenBank/DDBJ whole genome shotgun (WGS) entry which is preliminary data.</text>
</comment>
<evidence type="ECO:0000259" key="2">
    <source>
        <dbReference type="Pfam" id="PF06439"/>
    </source>
</evidence>
<sequence length="232" mass="26132">MRSSLLTFFFFIAVALCNAQKSIPLFNGKDLTGWHVDVPQMDSNPNAINPFIVRNNQLVSLGEPQGHLITDANYSNFRLKVEYRFPGKPGNCGVLVFASTPRSLYDMFPKSIEVQMMHENAGDFWCIVEDITVDNMEEKRGPKADWGITEGKLRRIKNLTDGSENPLGEWNYMTIECLDNEIKVWLNGDLVNHGYNATAKSGQIAIQAEGAEVEFRKVMLTPIKELSDSEPQ</sequence>
<dbReference type="Gene3D" id="2.60.120.560">
    <property type="entry name" value="Exo-inulinase, domain 1"/>
    <property type="match status" value="1"/>
</dbReference>